<dbReference type="PRINTS" id="PR00598">
    <property type="entry name" value="HTHMARR"/>
</dbReference>
<sequence length="150" mass="16050">MFGVDDEATEAAIRTYVKLMRATHAVSARTAPRLAAAGLTHTQLGVLEALLHLGPLTQRDLSRKILTSPGNLTDVIDKLVKRSLVERVACPEDRRSVRVVLTPQGQTFIQTIFPSHARDIAAAMSGLTAKDLASLGTLLRQLGTAAATPD</sequence>
<dbReference type="PANTHER" id="PTHR33164">
    <property type="entry name" value="TRANSCRIPTIONAL REGULATOR, MARR FAMILY"/>
    <property type="match status" value="1"/>
</dbReference>
<reference evidence="2 3" key="1">
    <citation type="submission" date="2023-11" db="EMBL/GenBank/DDBJ databases">
        <title>MicrobeMod: A computational toolkit for identifying prokaryotic methylation and restriction-modification with nanopore sequencing.</title>
        <authorList>
            <person name="Crits-Christoph A."/>
            <person name="Kang S.C."/>
            <person name="Lee H."/>
            <person name="Ostrov N."/>
        </authorList>
    </citation>
    <scope>NUCLEOTIDE SEQUENCE [LARGE SCALE GENOMIC DNA]</scope>
    <source>
        <strain evidence="2 3">DSMZ 700</strain>
    </source>
</reference>
<accession>A0AAW9DPJ7</accession>
<gene>
    <name evidence="2" type="ORF">SIL87_07250</name>
</gene>
<dbReference type="Pfam" id="PF01047">
    <property type="entry name" value="MarR"/>
    <property type="match status" value="1"/>
</dbReference>
<dbReference type="EMBL" id="JAWXYB010000018">
    <property type="protein sequence ID" value="MDX5930557.1"/>
    <property type="molecule type" value="Genomic_DNA"/>
</dbReference>
<dbReference type="InterPro" id="IPR039422">
    <property type="entry name" value="MarR/SlyA-like"/>
</dbReference>
<dbReference type="Proteomes" id="UP001279553">
    <property type="component" value="Unassembled WGS sequence"/>
</dbReference>
<dbReference type="InterPro" id="IPR036388">
    <property type="entry name" value="WH-like_DNA-bd_sf"/>
</dbReference>
<dbReference type="InterPro" id="IPR036390">
    <property type="entry name" value="WH_DNA-bd_sf"/>
</dbReference>
<feature type="domain" description="HTH marR-type" evidence="1">
    <location>
        <begin position="12"/>
        <end position="144"/>
    </location>
</feature>
<name>A0AAW9DPJ7_ACIAO</name>
<dbReference type="Gene3D" id="1.10.10.10">
    <property type="entry name" value="Winged helix-like DNA-binding domain superfamily/Winged helix DNA-binding domain"/>
    <property type="match status" value="1"/>
</dbReference>
<keyword evidence="3" id="KW-1185">Reference proteome</keyword>
<dbReference type="PROSITE" id="PS50995">
    <property type="entry name" value="HTH_MARR_2"/>
    <property type="match status" value="1"/>
</dbReference>
<dbReference type="GO" id="GO:0003700">
    <property type="term" value="F:DNA-binding transcription factor activity"/>
    <property type="evidence" value="ECO:0007669"/>
    <property type="project" value="InterPro"/>
</dbReference>
<dbReference type="AlphaFoldDB" id="A0AAW9DPJ7"/>
<dbReference type="PANTHER" id="PTHR33164:SF101">
    <property type="entry name" value="TRANSCRIPTIONAL REPRESSOR MPRA"/>
    <property type="match status" value="1"/>
</dbReference>
<evidence type="ECO:0000259" key="1">
    <source>
        <dbReference type="PROSITE" id="PS50995"/>
    </source>
</evidence>
<dbReference type="GO" id="GO:0006950">
    <property type="term" value="P:response to stress"/>
    <property type="evidence" value="ECO:0007669"/>
    <property type="project" value="TreeGrafter"/>
</dbReference>
<comment type="caution">
    <text evidence="2">The sequence shown here is derived from an EMBL/GenBank/DDBJ whole genome shotgun (WGS) entry which is preliminary data.</text>
</comment>
<dbReference type="SMART" id="SM00347">
    <property type="entry name" value="HTH_MARR"/>
    <property type="match status" value="1"/>
</dbReference>
<evidence type="ECO:0000313" key="2">
    <source>
        <dbReference type="EMBL" id="MDX5930557.1"/>
    </source>
</evidence>
<protein>
    <submittedName>
        <fullName evidence="2">MarR family transcriptional regulator</fullName>
    </submittedName>
</protein>
<dbReference type="SUPFAM" id="SSF46785">
    <property type="entry name" value="Winged helix' DNA-binding domain"/>
    <property type="match status" value="1"/>
</dbReference>
<proteinExistence type="predicted"/>
<dbReference type="RefSeq" id="WP_319613499.1">
    <property type="nucleotide sequence ID" value="NZ_JAWXYB010000018.1"/>
</dbReference>
<organism evidence="2 3">
    <name type="scientific">Acidiphilium acidophilum</name>
    <name type="common">Thiobacillus acidophilus</name>
    <dbReference type="NCBI Taxonomy" id="76588"/>
    <lineage>
        <taxon>Bacteria</taxon>
        <taxon>Pseudomonadati</taxon>
        <taxon>Pseudomonadota</taxon>
        <taxon>Alphaproteobacteria</taxon>
        <taxon>Acetobacterales</taxon>
        <taxon>Acidocellaceae</taxon>
        <taxon>Acidiphilium</taxon>
    </lineage>
</organism>
<evidence type="ECO:0000313" key="3">
    <source>
        <dbReference type="Proteomes" id="UP001279553"/>
    </source>
</evidence>
<dbReference type="InterPro" id="IPR000835">
    <property type="entry name" value="HTH_MarR-typ"/>
</dbReference>